<dbReference type="Pfam" id="PF13343">
    <property type="entry name" value="SBP_bac_6"/>
    <property type="match status" value="1"/>
</dbReference>
<dbReference type="InterPro" id="IPR015077">
    <property type="entry name" value="DUF1858"/>
</dbReference>
<dbReference type="InterPro" id="IPR038062">
    <property type="entry name" value="ScdA-like_N_sf"/>
</dbReference>
<dbReference type="RefSeq" id="WP_308450282.1">
    <property type="nucleotide sequence ID" value="NZ_JAJEPU010000001.1"/>
</dbReference>
<keyword evidence="1" id="KW-0732">Signal</keyword>
<dbReference type="SUPFAM" id="SSF140683">
    <property type="entry name" value="SP0561-like"/>
    <property type="match status" value="1"/>
</dbReference>
<dbReference type="AlphaFoldDB" id="A0AAE3APM6"/>
<dbReference type="GO" id="GO:0030288">
    <property type="term" value="C:outer membrane-bounded periplasmic space"/>
    <property type="evidence" value="ECO:0007669"/>
    <property type="project" value="TreeGrafter"/>
</dbReference>
<dbReference type="GO" id="GO:0015888">
    <property type="term" value="P:thiamine transport"/>
    <property type="evidence" value="ECO:0007669"/>
    <property type="project" value="TreeGrafter"/>
</dbReference>
<sequence>MNPYFSLTDKVYNITEQYPELIEPLVEMGYESLKNDALRKLMGRSVSLEMALKTRHLDVEKTEQTLVDVIRRTRENPDALRVTGVLPCPIRIQLMEKLNNWIEEHLADVSCDLQAASMGLDHIEEQVKNSKSADDLADIYLSAGFGLFFDRSLLGHYSDAGVFADLTGMEKLNSCFDNEHLQLKDPKHQYTILAGVPAVFMVNESVLDGREFPQSWSDLLSPEFENSIAMPVRDLDLFNALLLGIYSHYGEDGVRALGRNLMSAMHPAEMVKTGTKAKKASFPAVTVMPYFFTLMNRENNTLTPVWPSDGAILSPIFLLSKASSSEKSQEFISYLASKEMGEVFCAGGKFPSAHPDVDNGLSPEETFLWPGWDFIYSHDIGSLLKETERIFFEASEETK</sequence>
<dbReference type="PANTHER" id="PTHR30006:SF2">
    <property type="entry name" value="ABC TRANSPORTER SUBSTRATE-BINDING PROTEIN"/>
    <property type="match status" value="1"/>
</dbReference>
<reference evidence="3" key="1">
    <citation type="submission" date="2021-10" db="EMBL/GenBank/DDBJ databases">
        <title>Anaerobic single-cell dispensing facilitates the cultivation of human gut bacteria.</title>
        <authorList>
            <person name="Afrizal A."/>
        </authorList>
    </citation>
    <scope>NUCLEOTIDE SEQUENCE</scope>
    <source>
        <strain evidence="3">CLA-AA-H274</strain>
    </source>
</reference>
<dbReference type="Proteomes" id="UP001198962">
    <property type="component" value="Unassembled WGS sequence"/>
</dbReference>
<proteinExistence type="predicted"/>
<dbReference type="Gene3D" id="3.40.190.10">
    <property type="entry name" value="Periplasmic binding protein-like II"/>
    <property type="match status" value="2"/>
</dbReference>
<protein>
    <submittedName>
        <fullName evidence="3">ABC transporter substrate-binding protein</fullName>
    </submittedName>
</protein>
<evidence type="ECO:0000259" key="2">
    <source>
        <dbReference type="Pfam" id="PF08984"/>
    </source>
</evidence>
<dbReference type="SUPFAM" id="SSF53850">
    <property type="entry name" value="Periplasmic binding protein-like II"/>
    <property type="match status" value="1"/>
</dbReference>
<dbReference type="Gene3D" id="1.10.3910.10">
    <property type="entry name" value="SP0561-like"/>
    <property type="match status" value="1"/>
</dbReference>
<dbReference type="GO" id="GO:0030975">
    <property type="term" value="F:thiamine binding"/>
    <property type="evidence" value="ECO:0007669"/>
    <property type="project" value="TreeGrafter"/>
</dbReference>
<dbReference type="GO" id="GO:0030976">
    <property type="term" value="F:thiamine pyrophosphate binding"/>
    <property type="evidence" value="ECO:0007669"/>
    <property type="project" value="TreeGrafter"/>
</dbReference>
<evidence type="ECO:0000256" key="1">
    <source>
        <dbReference type="ARBA" id="ARBA00022729"/>
    </source>
</evidence>
<gene>
    <name evidence="3" type="ORF">LKD32_00485</name>
</gene>
<keyword evidence="4" id="KW-1185">Reference proteome</keyword>
<dbReference type="Pfam" id="PF08984">
    <property type="entry name" value="DUF1858"/>
    <property type="match status" value="1"/>
</dbReference>
<feature type="domain" description="DUF1858" evidence="2">
    <location>
        <begin position="7"/>
        <end position="61"/>
    </location>
</feature>
<dbReference type="PANTHER" id="PTHR30006">
    <property type="entry name" value="THIAMINE-BINDING PERIPLASMIC PROTEIN-RELATED"/>
    <property type="match status" value="1"/>
</dbReference>
<dbReference type="EMBL" id="JAJEPU010000001">
    <property type="protein sequence ID" value="MCC2163373.1"/>
    <property type="molecule type" value="Genomic_DNA"/>
</dbReference>
<organism evidence="3 4">
    <name type="scientific">Brotaphodocola catenula</name>
    <dbReference type="NCBI Taxonomy" id="2885361"/>
    <lineage>
        <taxon>Bacteria</taxon>
        <taxon>Bacillati</taxon>
        <taxon>Bacillota</taxon>
        <taxon>Clostridia</taxon>
        <taxon>Lachnospirales</taxon>
        <taxon>Lachnospiraceae</taxon>
        <taxon>Brotaphodocola</taxon>
    </lineage>
</organism>
<accession>A0AAE3APM6</accession>
<evidence type="ECO:0000313" key="4">
    <source>
        <dbReference type="Proteomes" id="UP001198962"/>
    </source>
</evidence>
<comment type="caution">
    <text evidence="3">The sequence shown here is derived from an EMBL/GenBank/DDBJ whole genome shotgun (WGS) entry which is preliminary data.</text>
</comment>
<evidence type="ECO:0000313" key="3">
    <source>
        <dbReference type="EMBL" id="MCC2163373.1"/>
    </source>
</evidence>
<name>A0AAE3APM6_9FIRM</name>